<dbReference type="Gene3D" id="1.10.20.120">
    <property type="match status" value="1"/>
</dbReference>
<dbReference type="Proteomes" id="UP000267029">
    <property type="component" value="Unassembled WGS sequence"/>
</dbReference>
<accession>A0A0R3UMZ4</accession>
<reference evidence="2 3" key="1">
    <citation type="submission" date="2018-10" db="EMBL/GenBank/DDBJ databases">
        <authorList>
            <consortium name="Pathogen Informatics"/>
        </authorList>
    </citation>
    <scope>NUCLEOTIDE SEQUENCE [LARGE SCALE GENOMIC DNA]</scope>
</reference>
<keyword evidence="3" id="KW-1185">Reference proteome</keyword>
<evidence type="ECO:0000313" key="3">
    <source>
        <dbReference type="Proteomes" id="UP000267029"/>
    </source>
</evidence>
<sequence>MDKFTTFDVLTRSESAPGFPEIFSDSTFEKICEVCEHKVTCGLKVLRLDEAKLMKWLQSSVDRICMAASRLSDSLQLKQLQIALASQRADSAAVAPLFAEDSTAARALLSGDLHEGALRSFAFQLIADKLPGEFIEKLHTSLGLSACLPAIHADKENTDVVIGSSEKKASSSVLACHENGPTEDYSKNFNGSKAASVSLVPNSVILCCYQVKTASETKRMKMARGTKSITAFFGKT</sequence>
<dbReference type="STRING" id="53468.A0A0R3UMZ4"/>
<evidence type="ECO:0000259" key="1">
    <source>
        <dbReference type="Pfam" id="PF09468"/>
    </source>
</evidence>
<name>A0A0R3UMZ4_MESCO</name>
<dbReference type="AlphaFoldDB" id="A0A0R3UMZ4"/>
<evidence type="ECO:0000313" key="2">
    <source>
        <dbReference type="EMBL" id="VDD83134.1"/>
    </source>
</evidence>
<gene>
    <name evidence="2" type="ORF">MCOS_LOCUS9137</name>
</gene>
<feature type="domain" description="Ribonuclease H2 subunit B wHTH" evidence="1">
    <location>
        <begin position="25"/>
        <end position="137"/>
    </location>
</feature>
<proteinExistence type="predicted"/>
<protein>
    <recommendedName>
        <fullName evidence="1">Ribonuclease H2 subunit B wHTH domain-containing protein</fullName>
    </recommendedName>
</protein>
<dbReference type="InterPro" id="IPR019024">
    <property type="entry name" value="RNase_H2_suB_wHTH"/>
</dbReference>
<organism evidence="2 3">
    <name type="scientific">Mesocestoides corti</name>
    <name type="common">Flatworm</name>
    <dbReference type="NCBI Taxonomy" id="53468"/>
    <lineage>
        <taxon>Eukaryota</taxon>
        <taxon>Metazoa</taxon>
        <taxon>Spiralia</taxon>
        <taxon>Lophotrochozoa</taxon>
        <taxon>Platyhelminthes</taxon>
        <taxon>Cestoda</taxon>
        <taxon>Eucestoda</taxon>
        <taxon>Cyclophyllidea</taxon>
        <taxon>Mesocestoididae</taxon>
        <taxon>Mesocestoides</taxon>
    </lineage>
</organism>
<dbReference type="Pfam" id="PF09468">
    <property type="entry name" value="RNase_H2-Ydr279"/>
    <property type="match status" value="1"/>
</dbReference>
<dbReference type="OrthoDB" id="29098at2759"/>
<dbReference type="EMBL" id="UXSR01005648">
    <property type="protein sequence ID" value="VDD83134.1"/>
    <property type="molecule type" value="Genomic_DNA"/>
</dbReference>